<comment type="subcellular location">
    <subcellularLocation>
        <location evidence="1 10">Nucleus</location>
        <location evidence="1 10">Nucleolus</location>
    </subcellularLocation>
</comment>
<evidence type="ECO:0000256" key="3">
    <source>
        <dbReference type="ARBA" id="ARBA00011399"/>
    </source>
</evidence>
<evidence type="ECO:0000256" key="10">
    <source>
        <dbReference type="RuleBase" id="RU367065"/>
    </source>
</evidence>
<keyword evidence="8 10" id="KW-0687">Ribonucleoprotein</keyword>
<evidence type="ECO:0000256" key="9">
    <source>
        <dbReference type="ARBA" id="ARBA00025076"/>
    </source>
</evidence>
<dbReference type="SMART" id="SM01036">
    <property type="entry name" value="BP28CT"/>
    <property type="match status" value="1"/>
</dbReference>
<dbReference type="Pfam" id="PF12397">
    <property type="entry name" value="U3snoRNP10"/>
    <property type="match status" value="1"/>
</dbReference>
<evidence type="ECO:0000256" key="8">
    <source>
        <dbReference type="ARBA" id="ARBA00023274"/>
    </source>
</evidence>
<dbReference type="PANTHER" id="PTHR13457:SF1">
    <property type="entry name" value="HEAT REPEAT-CONTAINING PROTEIN 1"/>
    <property type="match status" value="1"/>
</dbReference>
<dbReference type="Pfam" id="PF08146">
    <property type="entry name" value="BP28CT"/>
    <property type="match status" value="1"/>
</dbReference>
<organism evidence="12 13">
    <name type="scientific">Podospora fimiseda</name>
    <dbReference type="NCBI Taxonomy" id="252190"/>
    <lineage>
        <taxon>Eukaryota</taxon>
        <taxon>Fungi</taxon>
        <taxon>Dikarya</taxon>
        <taxon>Ascomycota</taxon>
        <taxon>Pezizomycotina</taxon>
        <taxon>Sordariomycetes</taxon>
        <taxon>Sordariomycetidae</taxon>
        <taxon>Sordariales</taxon>
        <taxon>Podosporaceae</taxon>
        <taxon>Podospora</taxon>
    </lineage>
</organism>
<evidence type="ECO:0000256" key="6">
    <source>
        <dbReference type="ARBA" id="ARBA00022552"/>
    </source>
</evidence>
<dbReference type="InterPro" id="IPR012954">
    <property type="entry name" value="BP28_C_dom"/>
</dbReference>
<comment type="subunit">
    <text evidence="3 10">Component of the ribosomal small subunit (SSU) processome.</text>
</comment>
<reference evidence="12" key="2">
    <citation type="submission" date="2023-05" db="EMBL/GenBank/DDBJ databases">
        <authorList>
            <consortium name="Lawrence Berkeley National Laboratory"/>
            <person name="Steindorff A."/>
            <person name="Hensen N."/>
            <person name="Bonometti L."/>
            <person name="Westerberg I."/>
            <person name="Brannstrom I.O."/>
            <person name="Guillou S."/>
            <person name="Cros-Aarteil S."/>
            <person name="Calhoun S."/>
            <person name="Haridas S."/>
            <person name="Kuo A."/>
            <person name="Mondo S."/>
            <person name="Pangilinan J."/>
            <person name="Riley R."/>
            <person name="Labutti K."/>
            <person name="Andreopoulos B."/>
            <person name="Lipzen A."/>
            <person name="Chen C."/>
            <person name="Yanf M."/>
            <person name="Daum C."/>
            <person name="Ng V."/>
            <person name="Clum A."/>
            <person name="Ohm R."/>
            <person name="Martin F."/>
            <person name="Silar P."/>
            <person name="Natvig D."/>
            <person name="Lalanne C."/>
            <person name="Gautier V."/>
            <person name="Ament-Velasquez S.L."/>
            <person name="Kruys A."/>
            <person name="Hutchinson M.I."/>
            <person name="Powell A.J."/>
            <person name="Barry K."/>
            <person name="Miller A.N."/>
            <person name="Grigoriev I.V."/>
            <person name="Debuchy R."/>
            <person name="Gladieux P."/>
            <person name="Thoren M.H."/>
            <person name="Johannesson H."/>
        </authorList>
    </citation>
    <scope>NUCLEOTIDE SEQUENCE</scope>
    <source>
        <strain evidence="12">CBS 990.96</strain>
    </source>
</reference>
<dbReference type="InterPro" id="IPR011989">
    <property type="entry name" value="ARM-like"/>
</dbReference>
<reference evidence="12" key="1">
    <citation type="journal article" date="2023" name="Mol. Phylogenet. Evol.">
        <title>Genome-scale phylogeny and comparative genomics of the fungal order Sordariales.</title>
        <authorList>
            <person name="Hensen N."/>
            <person name="Bonometti L."/>
            <person name="Westerberg I."/>
            <person name="Brannstrom I.O."/>
            <person name="Guillou S."/>
            <person name="Cros-Aarteil S."/>
            <person name="Calhoun S."/>
            <person name="Haridas S."/>
            <person name="Kuo A."/>
            <person name="Mondo S."/>
            <person name="Pangilinan J."/>
            <person name="Riley R."/>
            <person name="LaButti K."/>
            <person name="Andreopoulos B."/>
            <person name="Lipzen A."/>
            <person name="Chen C."/>
            <person name="Yan M."/>
            <person name="Daum C."/>
            <person name="Ng V."/>
            <person name="Clum A."/>
            <person name="Steindorff A."/>
            <person name="Ohm R.A."/>
            <person name="Martin F."/>
            <person name="Silar P."/>
            <person name="Natvig D.O."/>
            <person name="Lalanne C."/>
            <person name="Gautier V."/>
            <person name="Ament-Velasquez S.L."/>
            <person name="Kruys A."/>
            <person name="Hutchinson M.I."/>
            <person name="Powell A.J."/>
            <person name="Barry K."/>
            <person name="Miller A.N."/>
            <person name="Grigoriev I.V."/>
            <person name="Debuchy R."/>
            <person name="Gladieux P."/>
            <person name="Hiltunen Thoren M."/>
            <person name="Johannesson H."/>
        </authorList>
    </citation>
    <scope>NUCLEOTIDE SEQUENCE</scope>
    <source>
        <strain evidence="12">CBS 990.96</strain>
    </source>
</reference>
<dbReference type="Gene3D" id="1.25.10.10">
    <property type="entry name" value="Leucine-rich Repeat Variant"/>
    <property type="match status" value="2"/>
</dbReference>
<comment type="similarity">
    <text evidence="2 10">Belongs to the HEATR1/UTP10 family.</text>
</comment>
<dbReference type="GO" id="GO:0000462">
    <property type="term" value="P:maturation of SSU-rRNA from tricistronic rRNA transcript (SSU-rRNA, 5.8S rRNA, LSU-rRNA)"/>
    <property type="evidence" value="ECO:0007669"/>
    <property type="project" value="TreeGrafter"/>
</dbReference>
<evidence type="ECO:0000256" key="2">
    <source>
        <dbReference type="ARBA" id="ARBA00010559"/>
    </source>
</evidence>
<dbReference type="InterPro" id="IPR040191">
    <property type="entry name" value="UTP10"/>
</dbReference>
<name>A0AAN7H168_9PEZI</name>
<keyword evidence="6 10" id="KW-0698">rRNA processing</keyword>
<accession>A0AAN7H168</accession>
<dbReference type="Pfam" id="PF23243">
    <property type="entry name" value="HEAT_HEATR1"/>
    <property type="match status" value="1"/>
</dbReference>
<dbReference type="GO" id="GO:0045943">
    <property type="term" value="P:positive regulation of transcription by RNA polymerase I"/>
    <property type="evidence" value="ECO:0007669"/>
    <property type="project" value="TreeGrafter"/>
</dbReference>
<keyword evidence="7 10" id="KW-0539">Nucleus</keyword>
<dbReference type="InterPro" id="IPR022125">
    <property type="entry name" value="U3snoRNP10_N"/>
</dbReference>
<gene>
    <name evidence="12" type="ORF">QBC38DRAFT_501233</name>
</gene>
<evidence type="ECO:0000256" key="1">
    <source>
        <dbReference type="ARBA" id="ARBA00004604"/>
    </source>
</evidence>
<dbReference type="InterPro" id="IPR016024">
    <property type="entry name" value="ARM-type_fold"/>
</dbReference>
<evidence type="ECO:0000256" key="7">
    <source>
        <dbReference type="ARBA" id="ARBA00023242"/>
    </source>
</evidence>
<dbReference type="InterPro" id="IPR056473">
    <property type="entry name" value="HEAT_Utp10/HEAT1"/>
</dbReference>
<comment type="caution">
    <text evidence="12">The sequence shown here is derived from an EMBL/GenBank/DDBJ whole genome shotgun (WGS) entry which is preliminary data.</text>
</comment>
<dbReference type="GO" id="GO:0030686">
    <property type="term" value="C:90S preribosome"/>
    <property type="evidence" value="ECO:0007669"/>
    <property type="project" value="TreeGrafter"/>
</dbReference>
<keyword evidence="5 10" id="KW-0690">Ribosome biogenesis</keyword>
<evidence type="ECO:0000313" key="13">
    <source>
        <dbReference type="Proteomes" id="UP001301958"/>
    </source>
</evidence>
<sequence length="1795" mass="197042">MASSLAAQLAQISANSRTSLNAKTLKAAHSKSLIFEPQVAAGQTYAEIYTICHEGFEELCHLDKRFSDLFAKSLFSEQSQEADRTKMSAEENTALDKQVDFFLHLVGSRLRLMPAIKAVEWLIRRFRIHEFNTLTLITTFLPYHTIPAFVTLLSILPPKIPVEYRFLDPYIRSLTAPPRAAIVQQAINHPELLDIISQYTLASCREHQEYPALTTFWAGIKAETVNGMLDKMRSGRQAIQLENTQTLLQRIGPALGEAMVMKSVPEVQIGSYMIVAILAAKGSLDDSSLNAFMEQLVVGLTTETFQPGLVTLCIIAQHRSAKQLSAKVAKALIKVQTLVPTLLQISTQHRIDKLANGLALAFVDRLLKKGDARSLPLVKGLLFANILQEKQAKVIYKSLLLAAHKIDDEIDKDHHIRNELGSVLVNLAQAGGEVGEIVRAAIEDVDYNIDELELNLKVGTASIRPARAIEQDSENEVKVQEIEAPNNQPNLDSALEELYKLKLSTSSCLSQESDDMFDDLCTVFFSAAVNQADLEKFDAIPVLSRPLAPSNSFYFSFYMRIWSGPYPTLARVAALERVKARLKDSDCAGKDFQAIAVYAAVALSDPAKKVRRAAADLLAVLNGLYDSPCLTAWASEDLYGKGNAPVKMSNDAAKSLVQQILVPSLEEAVLHEDQVVAAIVSGLEGSKSSSKKDKKHISSSSRLSILQFISGQIVATPLLTVRLRLLRSINQIKSISGTYRTDLLLPLLQSWAALSAADAAAQASKESLDENILNEAAVDVVVPNHAVGLELFLQLIKDQNTRPSLVQAIFARLAKLWSSMKSNTKSQTADVMLALSQTTSDSSEENTVAVEAVDLLRKVDLTTDILLDFVNSLQFEAKLATEPPANKRRRVSMAEQTKAGAVTTGPEVRAALNKTTFVLELVQESKPENHPELLPSLFTTLSDLHHLSRQVGSELGYLQNLVLSSLLAMIPAYKDNKELVIDSSVGHGDVLAACIQKSTSPTVINAALLLVASLARTAPDVVLQSVMPIFTYMGSSVLKQGDDYSAHVVNQTVKEVIPPLIETFKKKGRNLVASTKDLLASFVTAYEHIPPHRKLDLFTSLIENLGPDDFLFAVLAMFVDRYGATDTMISFTTQIISHFSVEIQLSTLVKLIGLVGDVYKPKPVLSNTLIGNDANADQDKTAAKQLTLLPHLLANRRLKKEITQLAERDDMESGKIRELYASLLESILNLASTVKGKKVLYNRCGDALSNHLNLLSVAEFIKSVEALLDRPNVGLRQKVLRALELRVDSESTGNSQSREALLAFLPQLTAVIRESDDMNYKHTAVTCVDKISEKYGKKDLDAVAAAAETIAGDHCLGQSSQTLRVMALLCLASLVDVLQDGIVPVLPVAIPKALAYLEDSLKGEAANVELHDAAYAFLAALAQHIPYMISGAYLDRLLACSNNSAAAELNAESTSNRLHCLQFLAKLVDAKAMYIALEKNWTHATNAGFSAISEYLRVLGMALDKHSKAAVSKNVTILSNIFISTMDLRRNIATGDCKASLSADQLNQVETMVGEDALKMIYKLNDAAFRPVFSKLTEWSFSGLPKSDTAGKTLRLLSVYGFLHTFFDSLKSIVTSYASYIVEMSAEVVSKTNLKETNEAELWKRVIRTLTKCFEHDQDGFWQAPGHFGVVAPVLVAQFERSAKEVTVEVVEEVLIPAVVELAVAADSQEHHKELNGALLKHLRSEEAAVRLAVVKCQQALTEQLDDEWLRALPEMLPFISELQDDDDEVVERENRRWIVGIEGKLGESLDSMLQ</sequence>
<evidence type="ECO:0000259" key="11">
    <source>
        <dbReference type="SMART" id="SM01036"/>
    </source>
</evidence>
<dbReference type="SUPFAM" id="SSF48371">
    <property type="entry name" value="ARM repeat"/>
    <property type="match status" value="2"/>
</dbReference>
<proteinExistence type="inferred from homology"/>
<protein>
    <recommendedName>
        <fullName evidence="4 10">U3 small nucleolar RNA-associated protein 10</fullName>
    </recommendedName>
</protein>
<evidence type="ECO:0000313" key="12">
    <source>
        <dbReference type="EMBL" id="KAK4225529.1"/>
    </source>
</evidence>
<evidence type="ECO:0000256" key="4">
    <source>
        <dbReference type="ARBA" id="ARBA00015399"/>
    </source>
</evidence>
<dbReference type="PANTHER" id="PTHR13457">
    <property type="entry name" value="BAP28"/>
    <property type="match status" value="1"/>
</dbReference>
<dbReference type="Proteomes" id="UP001301958">
    <property type="component" value="Unassembled WGS sequence"/>
</dbReference>
<dbReference type="EMBL" id="MU865365">
    <property type="protein sequence ID" value="KAK4225529.1"/>
    <property type="molecule type" value="Genomic_DNA"/>
</dbReference>
<keyword evidence="13" id="KW-1185">Reference proteome</keyword>
<evidence type="ECO:0000256" key="5">
    <source>
        <dbReference type="ARBA" id="ARBA00022517"/>
    </source>
</evidence>
<dbReference type="GO" id="GO:0034455">
    <property type="term" value="C:t-UTP complex"/>
    <property type="evidence" value="ECO:0007669"/>
    <property type="project" value="TreeGrafter"/>
</dbReference>
<feature type="domain" description="BP28 C-terminal" evidence="11">
    <location>
        <begin position="1508"/>
        <end position="1661"/>
    </location>
</feature>
<dbReference type="GO" id="GO:0030515">
    <property type="term" value="F:snoRNA binding"/>
    <property type="evidence" value="ECO:0007669"/>
    <property type="project" value="TreeGrafter"/>
</dbReference>
<dbReference type="GO" id="GO:0032040">
    <property type="term" value="C:small-subunit processome"/>
    <property type="evidence" value="ECO:0007669"/>
    <property type="project" value="TreeGrafter"/>
</dbReference>
<comment type="function">
    <text evidence="9">Involved in nucleolar processing of pre-18S ribosomal RNA. Involved in ribosome biosynthesis.</text>
</comment>